<proteinExistence type="predicted"/>
<comment type="caution">
    <text evidence="1">The sequence shown here is derived from an EMBL/GenBank/DDBJ whole genome shotgun (WGS) entry which is preliminary data.</text>
</comment>
<protein>
    <submittedName>
        <fullName evidence="1">Uncharacterized protein</fullName>
    </submittedName>
</protein>
<evidence type="ECO:0000313" key="1">
    <source>
        <dbReference type="EMBL" id="MEO3684664.1"/>
    </source>
</evidence>
<organism evidence="1 2">
    <name type="scientific">Shewanella vesiculosa</name>
    <dbReference type="NCBI Taxonomy" id="518738"/>
    <lineage>
        <taxon>Bacteria</taxon>
        <taxon>Pseudomonadati</taxon>
        <taxon>Pseudomonadota</taxon>
        <taxon>Gammaproteobacteria</taxon>
        <taxon>Alteromonadales</taxon>
        <taxon>Shewanellaceae</taxon>
        <taxon>Shewanella</taxon>
    </lineage>
</organism>
<dbReference type="EMBL" id="JBDPZN010000022">
    <property type="protein sequence ID" value="MEO3684664.1"/>
    <property type="molecule type" value="Genomic_DNA"/>
</dbReference>
<name>A0ABV0FV05_9GAMM</name>
<evidence type="ECO:0000313" key="2">
    <source>
        <dbReference type="Proteomes" id="UP001477278"/>
    </source>
</evidence>
<keyword evidence="2" id="KW-1185">Reference proteome</keyword>
<dbReference type="Proteomes" id="UP001477278">
    <property type="component" value="Unassembled WGS sequence"/>
</dbReference>
<dbReference type="RefSeq" id="WP_347691046.1">
    <property type="nucleotide sequence ID" value="NZ_JBDPZN010000022.1"/>
</dbReference>
<sequence length="210" mass="23985">MIIQRFYTATSNEIELILRVYALEHGQSALAYARKTLPKWKSNATKLSGQTKERLVRCVPECLQANERYDIAKEICLFYESKRHKKIAHISINTDEPQEGLARVYDTIQSFYEAREIIELPEDLTQAISWLAKDDVTIARALLAKVEQESANRVEKRAYGDLEVVESFLAKEEPAQINQTIEFPNGSISLSTYTPRKPFLKRLVSSIFGG</sequence>
<accession>A0ABV0FV05</accession>
<reference evidence="1 2" key="1">
    <citation type="submission" date="2024-05" db="EMBL/GenBank/DDBJ databases">
        <title>Genome sequencing of Marine Estuary Bacteria, Shewanella vesiculosa and S. baltica, and Pseudomonas syringae.</title>
        <authorList>
            <person name="Gurung A."/>
            <person name="Maclea K.S."/>
        </authorList>
    </citation>
    <scope>NUCLEOTIDE SEQUENCE [LARGE SCALE GENOMIC DNA]</scope>
    <source>
        <strain evidence="1 2">1A</strain>
    </source>
</reference>
<gene>
    <name evidence="1" type="ORF">ABHN84_20580</name>
</gene>